<dbReference type="Proteomes" id="UP000001056">
    <property type="component" value="Unassembled WGS sequence"/>
</dbReference>
<feature type="chain" id="PRO_5004208394" description="FHA domain-containing protein" evidence="1">
    <location>
        <begin position="20"/>
        <end position="591"/>
    </location>
</feature>
<dbReference type="HOGENOM" id="CLU_461502_0_0_1"/>
<accession>Q2GMT5</accession>
<feature type="signal peptide" evidence="1">
    <location>
        <begin position="1"/>
        <end position="19"/>
    </location>
</feature>
<keyword evidence="1" id="KW-0732">Signal</keyword>
<protein>
    <recommendedName>
        <fullName evidence="4">FHA domain-containing protein</fullName>
    </recommendedName>
</protein>
<dbReference type="OrthoDB" id="3431997at2759"/>
<dbReference type="RefSeq" id="XP_001228646.1">
    <property type="nucleotide sequence ID" value="XM_001228645.1"/>
</dbReference>
<dbReference type="STRING" id="306901.Q2GMT5"/>
<evidence type="ECO:0000256" key="1">
    <source>
        <dbReference type="SAM" id="SignalP"/>
    </source>
</evidence>
<proteinExistence type="predicted"/>
<evidence type="ECO:0000313" key="2">
    <source>
        <dbReference type="EMBL" id="EAQ84315.1"/>
    </source>
</evidence>
<name>Q2GMT5_CHAGB</name>
<dbReference type="EMBL" id="CH408035">
    <property type="protein sequence ID" value="EAQ84315.1"/>
    <property type="molecule type" value="Genomic_DNA"/>
</dbReference>
<evidence type="ECO:0000313" key="3">
    <source>
        <dbReference type="Proteomes" id="UP000001056"/>
    </source>
</evidence>
<gene>
    <name evidence="2" type="ORF">CHGG_10719</name>
</gene>
<organism evidence="2 3">
    <name type="scientific">Chaetomium globosum (strain ATCC 6205 / CBS 148.51 / DSM 1962 / NBRC 6347 / NRRL 1970)</name>
    <name type="common">Soil fungus</name>
    <dbReference type="NCBI Taxonomy" id="306901"/>
    <lineage>
        <taxon>Eukaryota</taxon>
        <taxon>Fungi</taxon>
        <taxon>Dikarya</taxon>
        <taxon>Ascomycota</taxon>
        <taxon>Pezizomycotina</taxon>
        <taxon>Sordariomycetes</taxon>
        <taxon>Sordariomycetidae</taxon>
        <taxon>Sordariales</taxon>
        <taxon>Chaetomiaceae</taxon>
        <taxon>Chaetomium</taxon>
    </lineage>
</organism>
<dbReference type="GeneID" id="4397072"/>
<dbReference type="eggNOG" id="ENOG502RFU7">
    <property type="taxonomic scope" value="Eukaryota"/>
</dbReference>
<reference evidence="3" key="1">
    <citation type="journal article" date="2015" name="Genome Announc.">
        <title>Draft genome sequence of the cellulolytic fungus Chaetomium globosum.</title>
        <authorList>
            <person name="Cuomo C.A."/>
            <person name="Untereiner W.A."/>
            <person name="Ma L.-J."/>
            <person name="Grabherr M."/>
            <person name="Birren B.W."/>
        </authorList>
    </citation>
    <scope>NUCLEOTIDE SEQUENCE [LARGE SCALE GENOMIC DNA]</scope>
    <source>
        <strain evidence="3">ATCC 6205 / CBS 148.51 / DSM 1962 / NBRC 6347 / NRRL 1970</strain>
    </source>
</reference>
<keyword evidence="3" id="KW-1185">Reference proteome</keyword>
<dbReference type="AlphaFoldDB" id="Q2GMT5"/>
<dbReference type="InParanoid" id="Q2GMT5"/>
<sequence length="591" mass="64342">MHFASVALAFFAIVPNVAAQRPSDISICDYYTTALLKNNTADNQYNLLVALVNTVVIGNYTQPNVDITVPGILAEGIYNGTSVNLLPYFDGTLNSTNRGGSSGESVNFLDGGGATPLKQNKAADDADSKQYKLLTHLYQFFGTLLGCSMQGMSVFPTYQGNPSMFKVHKFMNLKPAELGYFVQQVALAGASFGVAKDDLEGVGMALEQLFGLRCAPPMEVVKSQGAQLQAICIDQSCPLAQEAVCSKYDAPDNVTPAGTSTSATPASSATSAVATGGAELRHQQWLREKPRLLGAGRQTTKRRLIDAKNTVFSQSSPAPALAERGPHGLPMRFVVRGAGRGFKLCGEDAKVPIHYIQKQHALLSKHEHLILHTSGHKKDKSPPLISIKKGVLGTAPVGGKNSKFHVPNFESYNIELHNSNQNNVIEMKYEGRKGLAKDKYAFTLFCNGRRETFRWYEADRLNCPEVREIHKRQKPIVKTGMPKDTKKKRIGTMITGSYLIRVTEGAPQCPGNPNAVLGWDEKGREIVASYAKGGSGFIGGTKMFFQFWGSAAKGQFGEDFTRIAAVTGTALWREQIAEQQAAQRRSQNLNR</sequence>
<evidence type="ECO:0008006" key="4">
    <source>
        <dbReference type="Google" id="ProtNLM"/>
    </source>
</evidence>
<dbReference type="VEuPathDB" id="FungiDB:CHGG_10719"/>